<dbReference type="Proteomes" id="UP000034166">
    <property type="component" value="Unassembled WGS sequence"/>
</dbReference>
<evidence type="ECO:0000313" key="4">
    <source>
        <dbReference type="EMBL" id="KKK38665.1"/>
    </source>
</evidence>
<dbReference type="InterPro" id="IPR017939">
    <property type="entry name" value="G-Glutamylcylcotransferase"/>
</dbReference>
<protein>
    <recommendedName>
        <fullName evidence="3">Gamma-glutamylcyclotransferase AIG2-like domain-containing protein</fullName>
    </recommendedName>
</protein>
<keyword evidence="5" id="KW-1185">Reference proteome</keyword>
<reference evidence="4 5" key="1">
    <citation type="submission" date="2015-04" db="EMBL/GenBank/DDBJ databases">
        <title>Taxonomic description and genome sequence of Bacillus campisalis sp. nov., a novel member of the genus Bacillus isolated from solar saltern.</title>
        <authorList>
            <person name="Mathan Kumar R."/>
            <person name="Kaur G."/>
            <person name="Kumar A."/>
            <person name="Singh N.K."/>
            <person name="Kaur N."/>
            <person name="Kumar N."/>
            <person name="Mayilraj S."/>
        </authorList>
    </citation>
    <scope>NUCLEOTIDE SEQUENCE [LARGE SCALE GENOMIC DNA]</scope>
    <source>
        <strain evidence="4 5">SA2-6</strain>
    </source>
</reference>
<name>A0A0M2T1H3_9BACI</name>
<dbReference type="PATRIC" id="fig|1408103.3.peg.1890"/>
<evidence type="ECO:0000313" key="5">
    <source>
        <dbReference type="Proteomes" id="UP000034166"/>
    </source>
</evidence>
<dbReference type="InterPro" id="IPR009288">
    <property type="entry name" value="AIG2-like_dom"/>
</dbReference>
<dbReference type="PANTHER" id="PTHR12935">
    <property type="entry name" value="GAMMA-GLUTAMYLCYCLOTRANSFERASE"/>
    <property type="match status" value="1"/>
</dbReference>
<proteinExistence type="predicted"/>
<dbReference type="Pfam" id="PF06094">
    <property type="entry name" value="GGACT"/>
    <property type="match status" value="1"/>
</dbReference>
<dbReference type="PANTHER" id="PTHR12935:SF0">
    <property type="entry name" value="GAMMA-GLUTAMYLCYCLOTRANSFERASE"/>
    <property type="match status" value="1"/>
</dbReference>
<dbReference type="EMBL" id="LAYY01000007">
    <property type="protein sequence ID" value="KKK38665.1"/>
    <property type="molecule type" value="Genomic_DNA"/>
</dbReference>
<gene>
    <name evidence="4" type="ORF">WQ57_08385</name>
</gene>
<comment type="caution">
    <text evidence="4">The sequence shown here is derived from an EMBL/GenBank/DDBJ whole genome shotgun (WGS) entry which is preliminary data.</text>
</comment>
<evidence type="ECO:0000256" key="2">
    <source>
        <dbReference type="PIRSR" id="PIRSR617939-1"/>
    </source>
</evidence>
<evidence type="ECO:0000256" key="1">
    <source>
        <dbReference type="ARBA" id="ARBA00023239"/>
    </source>
</evidence>
<dbReference type="SUPFAM" id="SSF110857">
    <property type="entry name" value="Gamma-glutamyl cyclotransferase-like"/>
    <property type="match status" value="2"/>
</dbReference>
<accession>A0A0M2T1H3</accession>
<evidence type="ECO:0000259" key="3">
    <source>
        <dbReference type="Pfam" id="PF06094"/>
    </source>
</evidence>
<organism evidence="4 5">
    <name type="scientific">Mesobacillus campisalis</name>
    <dbReference type="NCBI Taxonomy" id="1408103"/>
    <lineage>
        <taxon>Bacteria</taxon>
        <taxon>Bacillati</taxon>
        <taxon>Bacillota</taxon>
        <taxon>Bacilli</taxon>
        <taxon>Bacillales</taxon>
        <taxon>Bacillaceae</taxon>
        <taxon>Mesobacillus</taxon>
    </lineage>
</organism>
<sequence length="293" mass="33005">MVNLRESFYVFVYGSLRKFGHHNWMLANAPCAASQSWTTGTLLDSGAGFPCMVQSEGRVYGELYIVNKDQLAAVDWFEGFYGQGCNNHFERVIQTVMTDKGPKEAYVYILKDLPRAQLMERVENGDWGVHVLLKQKELLYFAYGSCMDNERFAKAGVGHYFQKMKGIGTLNGFTLRFTRKSLDGGRADIVEEGGRVEGKIYEIPRESLSYLYKREGVAAGCYRPALVSVMLTEKLFKNVLTFIVMEKEAETAPPGHYAAEILRGASGYVSEGYLEQLKLDLHERFCLTVEDGA</sequence>
<feature type="domain" description="Gamma-glutamylcyclotransferase AIG2-like" evidence="3">
    <location>
        <begin position="10"/>
        <end position="127"/>
    </location>
</feature>
<dbReference type="Pfam" id="PF13772">
    <property type="entry name" value="AIG2_2"/>
    <property type="match status" value="1"/>
</dbReference>
<dbReference type="CDD" id="cd06661">
    <property type="entry name" value="GGCT_like"/>
    <property type="match status" value="2"/>
</dbReference>
<keyword evidence="1" id="KW-0456">Lyase</keyword>
<feature type="active site" description="Proton acceptor" evidence="2">
    <location>
        <position position="215"/>
    </location>
</feature>
<dbReference type="InterPro" id="IPR036568">
    <property type="entry name" value="GGCT-like_sf"/>
</dbReference>
<dbReference type="AlphaFoldDB" id="A0A0M2T1H3"/>
<dbReference type="Gene3D" id="3.10.490.10">
    <property type="entry name" value="Gamma-glutamyl cyclotransferase-like"/>
    <property type="match status" value="2"/>
</dbReference>
<dbReference type="GO" id="GO:0003839">
    <property type="term" value="F:gamma-glutamylcyclotransferase activity"/>
    <property type="evidence" value="ECO:0007669"/>
    <property type="project" value="InterPro"/>
</dbReference>
<dbReference type="InterPro" id="IPR013024">
    <property type="entry name" value="GGCT-like"/>
</dbReference>